<organism evidence="8 9">
    <name type="scientific">candidate division TA06 bacterium 34_109</name>
    <dbReference type="NCBI Taxonomy" id="1635277"/>
    <lineage>
        <taxon>Bacteria</taxon>
        <taxon>Bacteria division TA06</taxon>
    </lineage>
</organism>
<comment type="subcellular location">
    <subcellularLocation>
        <location evidence="1">Cell membrane</location>
        <topology evidence="1">Multi-pass membrane protein</topology>
    </subcellularLocation>
</comment>
<dbReference type="Pfam" id="PF01899">
    <property type="entry name" value="MNHE"/>
    <property type="match status" value="1"/>
</dbReference>
<feature type="transmembrane region" description="Helical" evidence="7">
    <location>
        <begin position="7"/>
        <end position="27"/>
    </location>
</feature>
<dbReference type="GO" id="GO:0008324">
    <property type="term" value="F:monoatomic cation transmembrane transporter activity"/>
    <property type="evidence" value="ECO:0007669"/>
    <property type="project" value="InterPro"/>
</dbReference>
<dbReference type="GO" id="GO:0005886">
    <property type="term" value="C:plasma membrane"/>
    <property type="evidence" value="ECO:0007669"/>
    <property type="project" value="UniProtKB-SubCell"/>
</dbReference>
<evidence type="ECO:0000256" key="6">
    <source>
        <dbReference type="ARBA" id="ARBA00023136"/>
    </source>
</evidence>
<evidence type="ECO:0000256" key="3">
    <source>
        <dbReference type="ARBA" id="ARBA00022475"/>
    </source>
</evidence>
<evidence type="ECO:0000256" key="5">
    <source>
        <dbReference type="ARBA" id="ARBA00022989"/>
    </source>
</evidence>
<keyword evidence="5 7" id="KW-1133">Transmembrane helix</keyword>
<evidence type="ECO:0000256" key="4">
    <source>
        <dbReference type="ARBA" id="ARBA00022692"/>
    </source>
</evidence>
<dbReference type="PANTHER" id="PTHR34584">
    <property type="entry name" value="NA(+)/H(+) ANTIPORTER SUBUNIT E1"/>
    <property type="match status" value="1"/>
</dbReference>
<evidence type="ECO:0000256" key="1">
    <source>
        <dbReference type="ARBA" id="ARBA00004651"/>
    </source>
</evidence>
<feature type="transmembrane region" description="Helical" evidence="7">
    <location>
        <begin position="33"/>
        <end position="51"/>
    </location>
</feature>
<evidence type="ECO:0000313" key="9">
    <source>
        <dbReference type="Proteomes" id="UP000053467"/>
    </source>
</evidence>
<dbReference type="EMBL" id="LGGX01000015">
    <property type="protein sequence ID" value="KUK86591.1"/>
    <property type="molecule type" value="Genomic_DNA"/>
</dbReference>
<dbReference type="PIRSF" id="PIRSF019239">
    <property type="entry name" value="MrpE"/>
    <property type="match status" value="1"/>
</dbReference>
<comment type="similarity">
    <text evidence="2">Belongs to the CPA3 antiporters (TC 2.A.63) subunit E family.</text>
</comment>
<dbReference type="Proteomes" id="UP000053467">
    <property type="component" value="Unassembled WGS sequence"/>
</dbReference>
<gene>
    <name evidence="8" type="ORF">XE03_1380</name>
</gene>
<dbReference type="AlphaFoldDB" id="A0A124G077"/>
<evidence type="ECO:0000256" key="7">
    <source>
        <dbReference type="SAM" id="Phobius"/>
    </source>
</evidence>
<dbReference type="PANTHER" id="PTHR34584:SF1">
    <property type="entry name" value="NA(+)_H(+) ANTIPORTER SUBUNIT E1"/>
    <property type="match status" value="1"/>
</dbReference>
<proteinExistence type="inferred from homology"/>
<keyword evidence="3" id="KW-1003">Cell membrane</keyword>
<protein>
    <submittedName>
        <fullName evidence="8">Monovalent cation/H+ antiporter subunit E</fullName>
    </submittedName>
</protein>
<accession>A0A124G077</accession>
<feature type="transmembrane region" description="Helical" evidence="7">
    <location>
        <begin position="60"/>
        <end position="79"/>
    </location>
</feature>
<reference evidence="9" key="1">
    <citation type="journal article" date="2015" name="MBio">
        <title>Genome-Resolved Metagenomic Analysis Reveals Roles for Candidate Phyla and Other Microbial Community Members in Biogeochemical Transformations in Oil Reservoirs.</title>
        <authorList>
            <person name="Hu P."/>
            <person name="Tom L."/>
            <person name="Singh A."/>
            <person name="Thomas B.C."/>
            <person name="Baker B.J."/>
            <person name="Piceno Y.M."/>
            <person name="Andersen G.L."/>
            <person name="Banfield J.F."/>
        </authorList>
    </citation>
    <scope>NUCLEOTIDE SEQUENCE [LARGE SCALE GENOMIC DNA]</scope>
</reference>
<evidence type="ECO:0000256" key="2">
    <source>
        <dbReference type="ARBA" id="ARBA00006228"/>
    </source>
</evidence>
<dbReference type="InterPro" id="IPR002758">
    <property type="entry name" value="Cation_antiport_E"/>
</dbReference>
<sequence length="168" mass="19541">MVKKCSFSTFFNSFLLFFIIYLFLTYPFDMEELLTGFFISIILVIIFKNFLDYFYLKTPLFLSLFYLFAYILFLLWQIFKANLNVAKIVLSPKIKINSAIVKCNTELQSELGKSILANSITLTPGTLSVEVVGNTLYIHCIDTKITSQEEVYRSIIKPFEDKIKRFAL</sequence>
<keyword evidence="6 7" id="KW-0472">Membrane</keyword>
<comment type="caution">
    <text evidence="8">The sequence shown here is derived from an EMBL/GenBank/DDBJ whole genome shotgun (WGS) entry which is preliminary data.</text>
</comment>
<keyword evidence="4 7" id="KW-0812">Transmembrane</keyword>
<evidence type="ECO:0000313" key="8">
    <source>
        <dbReference type="EMBL" id="KUK86591.1"/>
    </source>
</evidence>
<name>A0A124G077_UNCT6</name>